<dbReference type="Pfam" id="PF01590">
    <property type="entry name" value="GAF"/>
    <property type="match status" value="1"/>
</dbReference>
<evidence type="ECO:0000256" key="11">
    <source>
        <dbReference type="SAM" id="Phobius"/>
    </source>
</evidence>
<dbReference type="SMART" id="SM00065">
    <property type="entry name" value="GAF"/>
    <property type="match status" value="1"/>
</dbReference>
<evidence type="ECO:0000313" key="14">
    <source>
        <dbReference type="EMBL" id="MBI3014204.1"/>
    </source>
</evidence>
<keyword evidence="11" id="KW-0812">Transmembrane</keyword>
<evidence type="ECO:0000256" key="1">
    <source>
        <dbReference type="ARBA" id="ARBA00000085"/>
    </source>
</evidence>
<dbReference type="InterPro" id="IPR050482">
    <property type="entry name" value="Sensor_HK_TwoCompSys"/>
</dbReference>
<comment type="catalytic activity">
    <reaction evidence="1">
        <text>ATP + protein L-histidine = ADP + protein N-phospho-L-histidine.</text>
        <dbReference type="EC" id="2.7.13.3"/>
    </reaction>
</comment>
<dbReference type="AlphaFoldDB" id="A0A932GNF8"/>
<evidence type="ECO:0000259" key="12">
    <source>
        <dbReference type="PROSITE" id="PS50109"/>
    </source>
</evidence>
<dbReference type="Pfam" id="PF00672">
    <property type="entry name" value="HAMP"/>
    <property type="match status" value="1"/>
</dbReference>
<dbReference type="InterPro" id="IPR029016">
    <property type="entry name" value="GAF-like_dom_sf"/>
</dbReference>
<evidence type="ECO:0000256" key="7">
    <source>
        <dbReference type="ARBA" id="ARBA00022777"/>
    </source>
</evidence>
<dbReference type="Pfam" id="PF02518">
    <property type="entry name" value="HATPase_c"/>
    <property type="match status" value="1"/>
</dbReference>
<keyword evidence="9" id="KW-0902">Two-component regulatory system</keyword>
<keyword evidence="7" id="KW-0418">Kinase</keyword>
<dbReference type="Gene3D" id="1.20.5.1930">
    <property type="match status" value="1"/>
</dbReference>
<dbReference type="PROSITE" id="PS50885">
    <property type="entry name" value="HAMP"/>
    <property type="match status" value="1"/>
</dbReference>
<dbReference type="Gene3D" id="3.30.565.10">
    <property type="entry name" value="Histidine kinase-like ATPase, C-terminal domain"/>
    <property type="match status" value="1"/>
</dbReference>
<dbReference type="SUPFAM" id="SSF55781">
    <property type="entry name" value="GAF domain-like"/>
    <property type="match status" value="1"/>
</dbReference>
<dbReference type="Proteomes" id="UP000741360">
    <property type="component" value="Unassembled WGS sequence"/>
</dbReference>
<evidence type="ECO:0000256" key="10">
    <source>
        <dbReference type="SAM" id="Coils"/>
    </source>
</evidence>
<dbReference type="SMART" id="SM00304">
    <property type="entry name" value="HAMP"/>
    <property type="match status" value="1"/>
</dbReference>
<dbReference type="SUPFAM" id="SSF158472">
    <property type="entry name" value="HAMP domain-like"/>
    <property type="match status" value="1"/>
</dbReference>
<evidence type="ECO:0000256" key="6">
    <source>
        <dbReference type="ARBA" id="ARBA00022741"/>
    </source>
</evidence>
<dbReference type="PANTHER" id="PTHR24421">
    <property type="entry name" value="NITRATE/NITRITE SENSOR PROTEIN NARX-RELATED"/>
    <property type="match status" value="1"/>
</dbReference>
<accession>A0A932GNF8</accession>
<dbReference type="SUPFAM" id="SSF55874">
    <property type="entry name" value="ATPase domain of HSP90 chaperone/DNA topoisomerase II/histidine kinase"/>
    <property type="match status" value="1"/>
</dbReference>
<dbReference type="PANTHER" id="PTHR24421:SF10">
    <property type="entry name" value="NITRATE_NITRITE SENSOR PROTEIN NARQ"/>
    <property type="match status" value="1"/>
</dbReference>
<dbReference type="EC" id="2.7.13.3" evidence="3"/>
<dbReference type="Gene3D" id="3.30.450.40">
    <property type="match status" value="1"/>
</dbReference>
<keyword evidence="6" id="KW-0547">Nucleotide-binding</keyword>
<name>A0A932GNF8_UNCTE</name>
<dbReference type="InterPro" id="IPR003660">
    <property type="entry name" value="HAMP_dom"/>
</dbReference>
<dbReference type="SMART" id="SM00387">
    <property type="entry name" value="HATPase_c"/>
    <property type="match status" value="1"/>
</dbReference>
<keyword evidence="5" id="KW-0808">Transferase</keyword>
<feature type="transmembrane region" description="Helical" evidence="11">
    <location>
        <begin position="23"/>
        <end position="45"/>
    </location>
</feature>
<comment type="subcellular location">
    <subcellularLocation>
        <location evidence="2">Membrane</location>
    </subcellularLocation>
</comment>
<keyword evidence="8" id="KW-0067">ATP-binding</keyword>
<dbReference type="InterPro" id="IPR005467">
    <property type="entry name" value="His_kinase_dom"/>
</dbReference>
<keyword evidence="11" id="KW-0472">Membrane</keyword>
<reference evidence="14" key="1">
    <citation type="submission" date="2020-07" db="EMBL/GenBank/DDBJ databases">
        <title>Huge and variable diversity of episymbiotic CPR bacteria and DPANN archaea in groundwater ecosystems.</title>
        <authorList>
            <person name="He C.Y."/>
            <person name="Keren R."/>
            <person name="Whittaker M."/>
            <person name="Farag I.F."/>
            <person name="Doudna J."/>
            <person name="Cate J.H.D."/>
            <person name="Banfield J.F."/>
        </authorList>
    </citation>
    <scope>NUCLEOTIDE SEQUENCE</scope>
    <source>
        <strain evidence="14">NC_groundwater_717_Ag_S-0.2um_59_8</strain>
    </source>
</reference>
<dbReference type="PROSITE" id="PS50109">
    <property type="entry name" value="HIS_KIN"/>
    <property type="match status" value="1"/>
</dbReference>
<dbReference type="InterPro" id="IPR011712">
    <property type="entry name" value="Sig_transdc_His_kin_sub3_dim/P"/>
</dbReference>
<keyword evidence="4" id="KW-0597">Phosphoprotein</keyword>
<feature type="coiled-coil region" evidence="10">
    <location>
        <begin position="256"/>
        <end position="294"/>
    </location>
</feature>
<dbReference type="Pfam" id="PF07730">
    <property type="entry name" value="HisKA_3"/>
    <property type="match status" value="1"/>
</dbReference>
<dbReference type="EMBL" id="JACPSX010000064">
    <property type="protein sequence ID" value="MBI3014204.1"/>
    <property type="molecule type" value="Genomic_DNA"/>
</dbReference>
<evidence type="ECO:0000313" key="15">
    <source>
        <dbReference type="Proteomes" id="UP000741360"/>
    </source>
</evidence>
<keyword evidence="11" id="KW-1133">Transmembrane helix</keyword>
<feature type="domain" description="HAMP" evidence="13">
    <location>
        <begin position="223"/>
        <end position="275"/>
    </location>
</feature>
<dbReference type="InterPro" id="IPR003018">
    <property type="entry name" value="GAF"/>
</dbReference>
<keyword evidence="10" id="KW-0175">Coiled coil</keyword>
<feature type="transmembrane region" description="Helical" evidence="11">
    <location>
        <begin position="198"/>
        <end position="221"/>
    </location>
</feature>
<dbReference type="GO" id="GO:0046983">
    <property type="term" value="F:protein dimerization activity"/>
    <property type="evidence" value="ECO:0007669"/>
    <property type="project" value="InterPro"/>
</dbReference>
<dbReference type="GO" id="GO:0005524">
    <property type="term" value="F:ATP binding"/>
    <property type="evidence" value="ECO:0007669"/>
    <property type="project" value="UniProtKB-KW"/>
</dbReference>
<evidence type="ECO:0000256" key="4">
    <source>
        <dbReference type="ARBA" id="ARBA00022553"/>
    </source>
</evidence>
<evidence type="ECO:0000256" key="2">
    <source>
        <dbReference type="ARBA" id="ARBA00004370"/>
    </source>
</evidence>
<dbReference type="CDD" id="cd06225">
    <property type="entry name" value="HAMP"/>
    <property type="match status" value="1"/>
</dbReference>
<dbReference type="InterPro" id="IPR003594">
    <property type="entry name" value="HATPase_dom"/>
</dbReference>
<comment type="caution">
    <text evidence="14">The sequence shown here is derived from an EMBL/GenBank/DDBJ whole genome shotgun (WGS) entry which is preliminary data.</text>
</comment>
<protein>
    <recommendedName>
        <fullName evidence="3">histidine kinase</fullName>
        <ecNumber evidence="3">2.7.13.3</ecNumber>
    </recommendedName>
</protein>
<dbReference type="Gene3D" id="6.10.340.10">
    <property type="match status" value="1"/>
</dbReference>
<evidence type="ECO:0000256" key="8">
    <source>
        <dbReference type="ARBA" id="ARBA00022840"/>
    </source>
</evidence>
<gene>
    <name evidence="14" type="ORF">HYY65_03855</name>
</gene>
<evidence type="ECO:0000256" key="3">
    <source>
        <dbReference type="ARBA" id="ARBA00012438"/>
    </source>
</evidence>
<dbReference type="CDD" id="cd16917">
    <property type="entry name" value="HATPase_UhpB-NarQ-NarX-like"/>
    <property type="match status" value="1"/>
</dbReference>
<evidence type="ECO:0000256" key="5">
    <source>
        <dbReference type="ARBA" id="ARBA00022679"/>
    </source>
</evidence>
<proteinExistence type="predicted"/>
<organism evidence="14 15">
    <name type="scientific">Tectimicrobiota bacterium</name>
    <dbReference type="NCBI Taxonomy" id="2528274"/>
    <lineage>
        <taxon>Bacteria</taxon>
        <taxon>Pseudomonadati</taxon>
        <taxon>Nitrospinota/Tectimicrobiota group</taxon>
        <taxon>Candidatus Tectimicrobiota</taxon>
    </lineage>
</organism>
<dbReference type="GO" id="GO:0016020">
    <property type="term" value="C:membrane"/>
    <property type="evidence" value="ECO:0007669"/>
    <property type="project" value="UniProtKB-SubCell"/>
</dbReference>
<evidence type="ECO:0000259" key="13">
    <source>
        <dbReference type="PROSITE" id="PS50885"/>
    </source>
</evidence>
<sequence length="651" mass="71762">MEDLQPSRLKDPRPFPGRIGRKLSLSLAVIITLVLIVGGVSLLLARSISRTNQEIKQQSQHTEVMSAVQFQAQQLIVEVTQVVVTGDGTRTSRVDSLAQRIVSLLQEYGEIHESKEDFPEKRREQRAIVEVRATISKLLPVSRKVLETLSAGKTIDRQTIDFLNGVNLRMPALFGEVNEIHQAKIQRLIGDSSNRMNVLLGIYLAFVLVGAALLIGGSVIFSRRIVSPIQILAEATREIARGNLDREVPVTSGDEIGELSHSFNQMARKLEEHERQLHEVNQQLQSRVREAQALNCIGVEISKLLDLDKILQSVVERARELLQCEVVALCLVENGDRLVLKATSGPPEAFSTRLDSSGSEKSVGVPADLPDHLVLCSLIAEKYRSVHCAVPLKSGENVVGALCAADSRPRDFSEAERELLAGLATQATIAIQNARLYEQMQGLAVLKERERIAREMHDGLAQSLGYLHLKIRSAENLLGPSPDPKVAEEVRAMRRVIEEAYEEVRQSIFGLRTMVSRGLGVIPTLTEYLHDFSERNGIPVDLQIPTGQEISFPPAGEVQLIRIIQEALANVRKHAQAKRARIAFEVNGTSTQVTVADDGRGFDPKETLKAGRLQFGLQTMRERAESLGGKLEVISAPGKGTRVLVHIPRGA</sequence>
<dbReference type="GO" id="GO:0000155">
    <property type="term" value="F:phosphorelay sensor kinase activity"/>
    <property type="evidence" value="ECO:0007669"/>
    <property type="project" value="InterPro"/>
</dbReference>
<dbReference type="InterPro" id="IPR036890">
    <property type="entry name" value="HATPase_C_sf"/>
</dbReference>
<feature type="domain" description="Histidine kinase" evidence="12">
    <location>
        <begin position="451"/>
        <end position="651"/>
    </location>
</feature>
<evidence type="ECO:0000256" key="9">
    <source>
        <dbReference type="ARBA" id="ARBA00023012"/>
    </source>
</evidence>